<keyword evidence="4" id="KW-0378">Hydrolase</keyword>
<feature type="transmembrane region" description="Helical" evidence="10">
    <location>
        <begin position="215"/>
        <end position="235"/>
    </location>
</feature>
<organism evidence="11 12">
    <name type="scientific">Sporormia fimetaria CBS 119925</name>
    <dbReference type="NCBI Taxonomy" id="1340428"/>
    <lineage>
        <taxon>Eukaryota</taxon>
        <taxon>Fungi</taxon>
        <taxon>Dikarya</taxon>
        <taxon>Ascomycota</taxon>
        <taxon>Pezizomycotina</taxon>
        <taxon>Dothideomycetes</taxon>
        <taxon>Pleosporomycetidae</taxon>
        <taxon>Pleosporales</taxon>
        <taxon>Sporormiaceae</taxon>
        <taxon>Sporormia</taxon>
    </lineage>
</organism>
<evidence type="ECO:0000256" key="6">
    <source>
        <dbReference type="ARBA" id="ARBA00023136"/>
    </source>
</evidence>
<proteinExistence type="inferred from homology"/>
<name>A0A6A6VBD0_9PLEO</name>
<feature type="binding site" evidence="8">
    <location>
        <position position="261"/>
    </location>
    <ligand>
        <name>Zn(2+)</name>
        <dbReference type="ChEBI" id="CHEBI:29105"/>
        <note>catalytic</note>
    </ligand>
</feature>
<dbReference type="Proteomes" id="UP000799440">
    <property type="component" value="Unassembled WGS sequence"/>
</dbReference>
<feature type="binding site" evidence="8">
    <location>
        <position position="265"/>
    </location>
    <ligand>
        <name>Zn(2+)</name>
        <dbReference type="ChEBI" id="CHEBI:29105"/>
        <note>catalytic</note>
    </ligand>
</feature>
<feature type="binding site" evidence="7">
    <location>
        <position position="35"/>
    </location>
    <ligand>
        <name>Ca(2+)</name>
        <dbReference type="ChEBI" id="CHEBI:29108"/>
    </ligand>
</feature>
<evidence type="ECO:0000256" key="9">
    <source>
        <dbReference type="SAM" id="MobiDB-lite"/>
    </source>
</evidence>
<dbReference type="InterPro" id="IPR008901">
    <property type="entry name" value="ACER"/>
</dbReference>
<feature type="binding site" evidence="7">
    <location>
        <position position="30"/>
    </location>
    <ligand>
        <name>Ca(2+)</name>
        <dbReference type="ChEBI" id="CHEBI:29108"/>
    </ligand>
</feature>
<dbReference type="AlphaFoldDB" id="A0A6A6VBD0"/>
<comment type="similarity">
    <text evidence="2">Belongs to the alkaline ceramidase family.</text>
</comment>
<feature type="transmembrane region" description="Helical" evidence="10">
    <location>
        <begin position="73"/>
        <end position="95"/>
    </location>
</feature>
<feature type="binding site" evidence="7">
    <location>
        <position position="44"/>
    </location>
    <ligand>
        <name>Ca(2+)</name>
        <dbReference type="ChEBI" id="CHEBI:29108"/>
    </ligand>
</feature>
<keyword evidence="7" id="KW-0479">Metal-binding</keyword>
<evidence type="ECO:0000313" key="11">
    <source>
        <dbReference type="EMBL" id="KAF2747206.1"/>
    </source>
</evidence>
<feature type="binding site" evidence="7">
    <location>
        <position position="33"/>
    </location>
    <ligand>
        <name>Ca(2+)</name>
        <dbReference type="ChEBI" id="CHEBI:29108"/>
    </ligand>
</feature>
<evidence type="ECO:0000256" key="10">
    <source>
        <dbReference type="SAM" id="Phobius"/>
    </source>
</evidence>
<comment type="subcellular location">
    <subcellularLocation>
        <location evidence="1">Membrane</location>
        <topology evidence="1">Multi-pass membrane protein</topology>
    </subcellularLocation>
</comment>
<accession>A0A6A6VBD0</accession>
<reference evidence="11" key="1">
    <citation type="journal article" date="2020" name="Stud. Mycol.">
        <title>101 Dothideomycetes genomes: a test case for predicting lifestyles and emergence of pathogens.</title>
        <authorList>
            <person name="Haridas S."/>
            <person name="Albert R."/>
            <person name="Binder M."/>
            <person name="Bloem J."/>
            <person name="Labutti K."/>
            <person name="Salamov A."/>
            <person name="Andreopoulos B."/>
            <person name="Baker S."/>
            <person name="Barry K."/>
            <person name="Bills G."/>
            <person name="Bluhm B."/>
            <person name="Cannon C."/>
            <person name="Castanera R."/>
            <person name="Culley D."/>
            <person name="Daum C."/>
            <person name="Ezra D."/>
            <person name="Gonzalez J."/>
            <person name="Henrissat B."/>
            <person name="Kuo A."/>
            <person name="Liang C."/>
            <person name="Lipzen A."/>
            <person name="Lutzoni F."/>
            <person name="Magnuson J."/>
            <person name="Mondo S."/>
            <person name="Nolan M."/>
            <person name="Ohm R."/>
            <person name="Pangilinan J."/>
            <person name="Park H.-J."/>
            <person name="Ramirez L."/>
            <person name="Alfaro M."/>
            <person name="Sun H."/>
            <person name="Tritt A."/>
            <person name="Yoshinaga Y."/>
            <person name="Zwiers L.-H."/>
            <person name="Turgeon B."/>
            <person name="Goodwin S."/>
            <person name="Spatafora J."/>
            <person name="Crous P."/>
            <person name="Grigoriev I."/>
        </authorList>
    </citation>
    <scope>NUCLEOTIDE SEQUENCE</scope>
    <source>
        <strain evidence="11">CBS 119925</strain>
    </source>
</reference>
<feature type="transmembrane region" description="Helical" evidence="10">
    <location>
        <begin position="101"/>
        <end position="119"/>
    </location>
</feature>
<dbReference type="GO" id="GO:0005789">
    <property type="term" value="C:endoplasmic reticulum membrane"/>
    <property type="evidence" value="ECO:0007669"/>
    <property type="project" value="TreeGrafter"/>
</dbReference>
<feature type="transmembrane region" description="Helical" evidence="10">
    <location>
        <begin position="158"/>
        <end position="178"/>
    </location>
</feature>
<evidence type="ECO:0000313" key="12">
    <source>
        <dbReference type="Proteomes" id="UP000799440"/>
    </source>
</evidence>
<keyword evidence="7" id="KW-0106">Calcium</keyword>
<keyword evidence="5 10" id="KW-1133">Transmembrane helix</keyword>
<feature type="binding site" evidence="7">
    <location>
        <position position="31"/>
    </location>
    <ligand>
        <name>Ca(2+)</name>
        <dbReference type="ChEBI" id="CHEBI:29108"/>
    </ligand>
</feature>
<comment type="cofactor">
    <cofactor evidence="8">
        <name>Zn(2+)</name>
        <dbReference type="ChEBI" id="CHEBI:29105"/>
    </cofactor>
</comment>
<keyword evidence="6 10" id="KW-0472">Membrane</keyword>
<dbReference type="GO" id="GO:0016811">
    <property type="term" value="F:hydrolase activity, acting on carbon-nitrogen (but not peptide) bonds, in linear amides"/>
    <property type="evidence" value="ECO:0007669"/>
    <property type="project" value="InterPro"/>
</dbReference>
<dbReference type="OrthoDB" id="187171at2759"/>
<sequence length="322" mass="36670">MATRLLTRLLSLPYPPEQDGRWSPVTSTIDWCEENYYATIYSAEVVNTLTNLLFFHLAIKGIRNALKEGHDTVFLVGFVGYLLVGAGSFLFHATLKYPMQLVDELSMIYTTCLMCFATFSNGRSRGHAICVAGFLASLAVFVTGYYHFLQDPRFHEAVYAALTAVVVARSVYVMEVTLRPRHQRRQPGRKDSETENEAQTAVRESERDAQILAQMWAVVGCGLGLFLSGFVFWTIDNRYCSRLITWRRQVGLPWGILLEGHGWWHLMTGLGAYHYLVWGTWLRHCTNGRQDEYELVWPRWNSLPAVVRSETAAGADQQKKDV</sequence>
<dbReference type="GO" id="GO:0046514">
    <property type="term" value="P:ceramide catabolic process"/>
    <property type="evidence" value="ECO:0007669"/>
    <property type="project" value="TreeGrafter"/>
</dbReference>
<protein>
    <submittedName>
        <fullName evidence="11">Alkaline ceramidase-like protein</fullName>
    </submittedName>
</protein>
<keyword evidence="3 10" id="KW-0812">Transmembrane</keyword>
<feature type="region of interest" description="Disordered" evidence="9">
    <location>
        <begin position="182"/>
        <end position="202"/>
    </location>
</feature>
<dbReference type="Pfam" id="PF05875">
    <property type="entry name" value="Ceramidase"/>
    <property type="match status" value="1"/>
</dbReference>
<dbReference type="PANTHER" id="PTHR46187:SF3">
    <property type="entry name" value="ALKALINE CERAMIDASE 3"/>
    <property type="match status" value="1"/>
</dbReference>
<keyword evidence="8" id="KW-0862">Zinc</keyword>
<evidence type="ECO:0000256" key="5">
    <source>
        <dbReference type="ARBA" id="ARBA00022989"/>
    </source>
</evidence>
<evidence type="ECO:0000256" key="4">
    <source>
        <dbReference type="ARBA" id="ARBA00022801"/>
    </source>
</evidence>
<dbReference type="PANTHER" id="PTHR46187">
    <property type="entry name" value="ALKALINE CERAMIDASE 3"/>
    <property type="match status" value="1"/>
</dbReference>
<evidence type="ECO:0000256" key="1">
    <source>
        <dbReference type="ARBA" id="ARBA00004141"/>
    </source>
</evidence>
<evidence type="ECO:0000256" key="3">
    <source>
        <dbReference type="ARBA" id="ARBA00022692"/>
    </source>
</evidence>
<feature type="binding site" evidence="8">
    <location>
        <position position="92"/>
    </location>
    <ligand>
        <name>Zn(2+)</name>
        <dbReference type="ChEBI" id="CHEBI:29105"/>
        <note>catalytic</note>
    </ligand>
</feature>
<evidence type="ECO:0000256" key="7">
    <source>
        <dbReference type="PIRSR" id="PIRSR608901-1"/>
    </source>
</evidence>
<keyword evidence="12" id="KW-1185">Reference proteome</keyword>
<dbReference type="EMBL" id="MU006573">
    <property type="protein sequence ID" value="KAF2747206.1"/>
    <property type="molecule type" value="Genomic_DNA"/>
</dbReference>
<evidence type="ECO:0000256" key="2">
    <source>
        <dbReference type="ARBA" id="ARBA00009780"/>
    </source>
</evidence>
<dbReference type="GO" id="GO:0046513">
    <property type="term" value="P:ceramide biosynthetic process"/>
    <property type="evidence" value="ECO:0007669"/>
    <property type="project" value="TreeGrafter"/>
</dbReference>
<gene>
    <name evidence="11" type="ORF">M011DRAFT_443649</name>
</gene>
<dbReference type="GO" id="GO:0046872">
    <property type="term" value="F:metal ion binding"/>
    <property type="evidence" value="ECO:0007669"/>
    <property type="project" value="UniProtKB-KW"/>
</dbReference>
<feature type="transmembrane region" description="Helical" evidence="10">
    <location>
        <begin position="126"/>
        <end position="146"/>
    </location>
</feature>
<evidence type="ECO:0000256" key="8">
    <source>
        <dbReference type="PIRSR" id="PIRSR608901-2"/>
    </source>
</evidence>